<dbReference type="PANTHER" id="PTHR13890:SF0">
    <property type="entry name" value="MAGNESIUM TRANSPORTER MRS2 HOMOLOG, MITOCHONDRIAL"/>
    <property type="match status" value="1"/>
</dbReference>
<dbReference type="InterPro" id="IPR039204">
    <property type="entry name" value="MRS2-like"/>
</dbReference>
<dbReference type="GO" id="GO:0015095">
    <property type="term" value="F:magnesium ion transmembrane transporter activity"/>
    <property type="evidence" value="ECO:0007669"/>
    <property type="project" value="TreeGrafter"/>
</dbReference>
<gene>
    <name evidence="10" type="ORF">Hyperionvirus7_5</name>
</gene>
<evidence type="ECO:0000256" key="2">
    <source>
        <dbReference type="ARBA" id="ARBA00022448"/>
    </source>
</evidence>
<name>A0A3G5AAA7_9VIRU</name>
<dbReference type="PANTHER" id="PTHR13890">
    <property type="entry name" value="RNA SPLICING PROTEIN MRS2, MITOCHONDRIAL"/>
    <property type="match status" value="1"/>
</dbReference>
<evidence type="ECO:0000256" key="8">
    <source>
        <dbReference type="ARBA" id="ARBA00023136"/>
    </source>
</evidence>
<keyword evidence="6 9" id="KW-1133">Transmembrane helix</keyword>
<sequence length="309" mass="35813">MSMTFRFNIVNNRAEWYSKTYTRDELFRIIPSLSDRDMHIIDDKMQFRISSFSSKKNAILIKLDDIRAIIFKDVAMFTELPNQLFYDNLTLKIKNNAKLSFELQVLEEIFIHISNRFESEVKVISPGVTNIINVLQSQNLTDISDRDIMSTQIRLISFHFKIKDICDLLEDLSEWDEKDYGELCLSATEPDIAQAVGQTEDILATYRRHFEEEMDMLDKMKKSIATLLSIKDVQMSSNRNKMAMVTIYLTVFALSLNLATLITGLFGMNMSNYIQFYHYSFVVVLISITVMIVIVYSSVTKAIDRSLSE</sequence>
<dbReference type="SUPFAM" id="SSF144083">
    <property type="entry name" value="Magnesium transport protein CorA, transmembrane region"/>
    <property type="match status" value="1"/>
</dbReference>
<evidence type="ECO:0000256" key="3">
    <source>
        <dbReference type="ARBA" id="ARBA00022692"/>
    </source>
</evidence>
<dbReference type="Gene3D" id="2.40.128.330">
    <property type="match status" value="1"/>
</dbReference>
<keyword evidence="2" id="KW-0813">Transport</keyword>
<organism evidence="10">
    <name type="scientific">Hyperionvirus sp</name>
    <dbReference type="NCBI Taxonomy" id="2487770"/>
    <lineage>
        <taxon>Viruses</taxon>
        <taxon>Varidnaviria</taxon>
        <taxon>Bamfordvirae</taxon>
        <taxon>Nucleocytoviricota</taxon>
        <taxon>Megaviricetes</taxon>
        <taxon>Imitervirales</taxon>
        <taxon>Mimiviridae</taxon>
        <taxon>Klosneuvirinae</taxon>
    </lineage>
</organism>
<dbReference type="EMBL" id="MK072389">
    <property type="protein sequence ID" value="AYV83434.1"/>
    <property type="molecule type" value="Genomic_DNA"/>
</dbReference>
<evidence type="ECO:0000256" key="4">
    <source>
        <dbReference type="ARBA" id="ARBA00022842"/>
    </source>
</evidence>
<keyword evidence="5" id="KW-0809">Transit peptide</keyword>
<keyword evidence="4" id="KW-0460">Magnesium</keyword>
<proteinExistence type="predicted"/>
<feature type="transmembrane region" description="Helical" evidence="9">
    <location>
        <begin position="276"/>
        <end position="299"/>
    </location>
</feature>
<protein>
    <submittedName>
        <fullName evidence="10">Uncharacterized protein</fullName>
    </submittedName>
</protein>
<keyword evidence="3 9" id="KW-0812">Transmembrane</keyword>
<evidence type="ECO:0000256" key="5">
    <source>
        <dbReference type="ARBA" id="ARBA00022946"/>
    </source>
</evidence>
<dbReference type="InterPro" id="IPR045863">
    <property type="entry name" value="CorA_TM1_TM2"/>
</dbReference>
<evidence type="ECO:0000256" key="7">
    <source>
        <dbReference type="ARBA" id="ARBA00023065"/>
    </source>
</evidence>
<evidence type="ECO:0000256" key="6">
    <source>
        <dbReference type="ARBA" id="ARBA00022989"/>
    </source>
</evidence>
<dbReference type="GO" id="GO:0016020">
    <property type="term" value="C:membrane"/>
    <property type="evidence" value="ECO:0007669"/>
    <property type="project" value="UniProtKB-SubCell"/>
</dbReference>
<dbReference type="Pfam" id="PF22099">
    <property type="entry name" value="MRS2-like"/>
    <property type="match status" value="1"/>
</dbReference>
<feature type="transmembrane region" description="Helical" evidence="9">
    <location>
        <begin position="245"/>
        <end position="270"/>
    </location>
</feature>
<evidence type="ECO:0000313" key="10">
    <source>
        <dbReference type="EMBL" id="AYV83434.1"/>
    </source>
</evidence>
<keyword evidence="8 9" id="KW-0472">Membrane</keyword>
<reference evidence="10" key="1">
    <citation type="submission" date="2018-10" db="EMBL/GenBank/DDBJ databases">
        <title>Hidden diversity of soil giant viruses.</title>
        <authorList>
            <person name="Schulz F."/>
            <person name="Alteio L."/>
            <person name="Goudeau D."/>
            <person name="Ryan E.M."/>
            <person name="Malmstrom R.R."/>
            <person name="Blanchard J."/>
            <person name="Woyke T."/>
        </authorList>
    </citation>
    <scope>NUCLEOTIDE SEQUENCE</scope>
    <source>
        <strain evidence="10">HYV1</strain>
    </source>
</reference>
<comment type="subcellular location">
    <subcellularLocation>
        <location evidence="1">Membrane</location>
        <topology evidence="1">Multi-pass membrane protein</topology>
    </subcellularLocation>
</comment>
<evidence type="ECO:0000256" key="1">
    <source>
        <dbReference type="ARBA" id="ARBA00004141"/>
    </source>
</evidence>
<evidence type="ECO:0000256" key="9">
    <source>
        <dbReference type="SAM" id="Phobius"/>
    </source>
</evidence>
<dbReference type="Gene3D" id="1.20.58.340">
    <property type="entry name" value="Magnesium transport protein CorA, transmembrane region"/>
    <property type="match status" value="1"/>
</dbReference>
<keyword evidence="7" id="KW-0406">Ion transport</keyword>
<accession>A0A3G5AAA7</accession>